<evidence type="ECO:0000256" key="9">
    <source>
        <dbReference type="ARBA" id="ARBA00022984"/>
    </source>
</evidence>
<keyword evidence="3" id="KW-0645">Protease</keyword>
<feature type="domain" description="Glycosyl transferase family 51" evidence="19">
    <location>
        <begin position="112"/>
        <end position="298"/>
    </location>
</feature>
<feature type="domain" description="Penicillin-binding protein transpeptidase" evidence="18">
    <location>
        <begin position="437"/>
        <end position="680"/>
    </location>
</feature>
<keyword evidence="12" id="KW-0511">Multifunctional enzyme</keyword>
<keyword evidence="4" id="KW-0328">Glycosyltransferase</keyword>
<keyword evidence="1" id="KW-1003">Cell membrane</keyword>
<evidence type="ECO:0000259" key="19">
    <source>
        <dbReference type="Pfam" id="PF00912"/>
    </source>
</evidence>
<dbReference type="InterPro" id="IPR013783">
    <property type="entry name" value="Ig-like_fold"/>
</dbReference>
<dbReference type="Gene3D" id="3.90.1310.40">
    <property type="match status" value="1"/>
</dbReference>
<dbReference type="GO" id="GO:0008658">
    <property type="term" value="F:penicillin binding"/>
    <property type="evidence" value="ECO:0007669"/>
    <property type="project" value="InterPro"/>
</dbReference>
<evidence type="ECO:0000256" key="16">
    <source>
        <dbReference type="SAM" id="MobiDB-lite"/>
    </source>
</evidence>
<keyword evidence="9" id="KW-0573">Peptidoglycan synthesis</keyword>
<dbReference type="InterPro" id="IPR001264">
    <property type="entry name" value="Glyco_trans_51"/>
</dbReference>
<evidence type="ECO:0000256" key="8">
    <source>
        <dbReference type="ARBA" id="ARBA00022960"/>
    </source>
</evidence>
<keyword evidence="21" id="KW-1185">Reference proteome</keyword>
<evidence type="ECO:0000256" key="2">
    <source>
        <dbReference type="ARBA" id="ARBA00022645"/>
    </source>
</evidence>
<evidence type="ECO:0000256" key="4">
    <source>
        <dbReference type="ARBA" id="ARBA00022676"/>
    </source>
</evidence>
<dbReference type="STRING" id="640948.SAMN05216238_102425"/>
<keyword evidence="5" id="KW-0808">Transferase</keyword>
<proteinExistence type="predicted"/>
<comment type="catalytic activity">
    <reaction evidence="15">
        <text>[GlcNAc-(1-&gt;4)-Mur2Ac(oyl-L-Ala-gamma-D-Glu-L-Lys-D-Ala-D-Ala)](n)-di-trans,octa-cis-undecaprenyl diphosphate + beta-D-GlcNAc-(1-&gt;4)-Mur2Ac(oyl-L-Ala-gamma-D-Glu-L-Lys-D-Ala-D-Ala)-di-trans,octa-cis-undecaprenyl diphosphate = [GlcNAc-(1-&gt;4)-Mur2Ac(oyl-L-Ala-gamma-D-Glu-L-Lys-D-Ala-D-Ala)](n+1)-di-trans,octa-cis-undecaprenyl diphosphate + di-trans,octa-cis-undecaprenyl diphosphate + H(+)</text>
        <dbReference type="Rhea" id="RHEA:23708"/>
        <dbReference type="Rhea" id="RHEA-COMP:9602"/>
        <dbReference type="Rhea" id="RHEA-COMP:9603"/>
        <dbReference type="ChEBI" id="CHEBI:15378"/>
        <dbReference type="ChEBI" id="CHEBI:58405"/>
        <dbReference type="ChEBI" id="CHEBI:60033"/>
        <dbReference type="ChEBI" id="CHEBI:78435"/>
        <dbReference type="EC" id="2.4.99.28"/>
    </reaction>
</comment>
<dbReference type="InterPro" id="IPR001460">
    <property type="entry name" value="PCN-bd_Tpept"/>
</dbReference>
<keyword evidence="6 17" id="KW-0812">Transmembrane</keyword>
<keyword evidence="8" id="KW-0133">Cell shape</keyword>
<reference evidence="21" key="1">
    <citation type="submission" date="2016-10" db="EMBL/GenBank/DDBJ databases">
        <authorList>
            <person name="Varghese N."/>
            <person name="Submissions S."/>
        </authorList>
    </citation>
    <scope>NUCLEOTIDE SEQUENCE [LARGE SCALE GENOMIC DNA]</scope>
    <source>
        <strain evidence="21">DSM 22530</strain>
    </source>
</reference>
<dbReference type="AlphaFoldDB" id="A0A1I1TSJ3"/>
<dbReference type="Gene3D" id="1.10.3810.10">
    <property type="entry name" value="Biosynthetic peptidoglycan transglycosylase-like"/>
    <property type="match status" value="1"/>
</dbReference>
<organism evidence="20 21">
    <name type="scientific">Lentibacillus persicus</name>
    <dbReference type="NCBI Taxonomy" id="640948"/>
    <lineage>
        <taxon>Bacteria</taxon>
        <taxon>Bacillati</taxon>
        <taxon>Bacillota</taxon>
        <taxon>Bacilli</taxon>
        <taxon>Bacillales</taxon>
        <taxon>Bacillaceae</taxon>
        <taxon>Lentibacillus</taxon>
    </lineage>
</organism>
<keyword evidence="10 17" id="KW-1133">Transmembrane helix</keyword>
<dbReference type="Proteomes" id="UP000199474">
    <property type="component" value="Unassembled WGS sequence"/>
</dbReference>
<dbReference type="RefSeq" id="WP_090081953.1">
    <property type="nucleotide sequence ID" value="NZ_FOMR01000002.1"/>
</dbReference>
<feature type="compositionally biased region" description="Low complexity" evidence="16">
    <location>
        <begin position="1014"/>
        <end position="1033"/>
    </location>
</feature>
<dbReference type="SUPFAM" id="SSF53955">
    <property type="entry name" value="Lysozyme-like"/>
    <property type="match status" value="1"/>
</dbReference>
<dbReference type="InterPro" id="IPR023346">
    <property type="entry name" value="Lysozyme-like_dom_sf"/>
</dbReference>
<dbReference type="Pfam" id="PF00912">
    <property type="entry name" value="Transgly"/>
    <property type="match status" value="1"/>
</dbReference>
<dbReference type="InterPro" id="IPR036950">
    <property type="entry name" value="PBP_transglycosylase"/>
</dbReference>
<dbReference type="PANTHER" id="PTHR32282">
    <property type="entry name" value="BINDING PROTEIN TRANSPEPTIDASE, PUTATIVE-RELATED"/>
    <property type="match status" value="1"/>
</dbReference>
<evidence type="ECO:0000256" key="11">
    <source>
        <dbReference type="ARBA" id="ARBA00023136"/>
    </source>
</evidence>
<dbReference type="GO" id="GO:0008360">
    <property type="term" value="P:regulation of cell shape"/>
    <property type="evidence" value="ECO:0007669"/>
    <property type="project" value="UniProtKB-KW"/>
</dbReference>
<dbReference type="PANTHER" id="PTHR32282:SF32">
    <property type="entry name" value="PENICILLIN-BINDING PROTEIN 2A"/>
    <property type="match status" value="1"/>
</dbReference>
<sequence length="1041" mass="113679">MDFKQSFQKLTKKVKSLWTNLKSHPYTEKAKSLWSTGKIQRSSRISYDVIWSVLLFFVIIAVVGGFFAGGVGAGYFASLVKDEPVRNYESMETDIYNYEETSSLYFAGETYIGDIRSDIYREEVSLENVSDVLKDAVIATEDEYFNEHQGIVPKAIVRAMVQQATNSATQSGGSTLTQQLVKNQILTNEVSFERKAKEILIAMRLERFFEKNEILEAYLNIVPYGRDASGGNIAGIQTAAQGIFGIDASEVNLAQAAYLAGLPQSPSTYTPFKNSGGLKNKEALKPGLNRMQSVLERMYESEYISKEEYDKAMAYDITADFAEESQSPIEKYPYLTFEAEDRASDIIMEHLAEEDGYSMEDLNNDDNLKEEYRTLADRALRQNGYDIHTTIDKKTHDAFKEVAQNYKYYGPDWTGYTEDPETGEQVKVTQPVQTGGILMENSSGRIISFVGGRDYNAENQLNFATQAIRSNGSTMKPILAYAPAFEKGAVQPGTPIADVPTTFSGGYTLNNYGGGYHGIVSARKALYNSYNIPAVEVYSRIYNQDPVSEFLEPMGFTTIGDKEYANLSLAIGGTTRGVTVEENVNAFSTLGNNGKFADGYMIEKITDQDGNVIYEHNPDPVNVFSPETSYLTLDIMRDVINQGTGAYLNSQIKHSGVDWAGKTGTSQEYKDAWFVGVNPNVSMGVWLGYEEGKSIQCPSCSLSYSQRTQKLWAELVNAASDINPDLVAPEKNFERPDGIVSRSYCAISGMLPSELCQEAGLVKTDLFNAKYVPTERDDSLIRGGSTVTVNGKTVAAGSNTPEEFIEGEGLSFNPEFLERNGYDRFSDLSILFPRTNRDAWEKIGFPESGSASGSIENDGENPAAPGNVSSSGSTISWSSSESSDTVGYRIYSAGSPDGSFSRVGSTTETSFTAPGDDAVYHVKSVDYFGLESSASEEVVVGELSNPEDDSGESDSSGGQSESEDNSDSNNNNGNTDENSNEDNNNDSGSENNSGGSTEDNSSDDGTNEDDSNSDESTSNENGDGENDSGNGTDNDGETDDS</sequence>
<evidence type="ECO:0000256" key="3">
    <source>
        <dbReference type="ARBA" id="ARBA00022670"/>
    </source>
</evidence>
<comment type="catalytic activity">
    <reaction evidence="14">
        <text>Preferential cleavage: (Ac)2-L-Lys-D-Ala-|-D-Ala. Also transpeptidation of peptidyl-alanyl moieties that are N-acyl substituents of D-alanine.</text>
        <dbReference type="EC" id="3.4.16.4"/>
    </reaction>
</comment>
<dbReference type="SUPFAM" id="SSF56601">
    <property type="entry name" value="beta-lactamase/transpeptidase-like"/>
    <property type="match status" value="1"/>
</dbReference>
<keyword evidence="11 17" id="KW-0472">Membrane</keyword>
<evidence type="ECO:0000313" key="21">
    <source>
        <dbReference type="Proteomes" id="UP000199474"/>
    </source>
</evidence>
<feature type="compositionally biased region" description="Low complexity" evidence="16">
    <location>
        <begin position="967"/>
        <end position="977"/>
    </location>
</feature>
<protein>
    <submittedName>
        <fullName evidence="20">Penicillin-binding protein</fullName>
    </submittedName>
</protein>
<feature type="region of interest" description="Disordered" evidence="16">
    <location>
        <begin position="941"/>
        <end position="1041"/>
    </location>
</feature>
<dbReference type="GO" id="GO:0071555">
    <property type="term" value="P:cell wall organization"/>
    <property type="evidence" value="ECO:0007669"/>
    <property type="project" value="UniProtKB-KW"/>
</dbReference>
<evidence type="ECO:0000256" key="17">
    <source>
        <dbReference type="SAM" id="Phobius"/>
    </source>
</evidence>
<feature type="region of interest" description="Disordered" evidence="16">
    <location>
        <begin position="843"/>
        <end position="914"/>
    </location>
</feature>
<keyword evidence="7" id="KW-0378">Hydrolase</keyword>
<dbReference type="GO" id="GO:0009002">
    <property type="term" value="F:serine-type D-Ala-D-Ala carboxypeptidase activity"/>
    <property type="evidence" value="ECO:0007669"/>
    <property type="project" value="UniProtKB-EC"/>
</dbReference>
<accession>A0A1I1TSJ3</accession>
<feature type="compositionally biased region" description="Low complexity" evidence="16">
    <location>
        <begin position="869"/>
        <end position="883"/>
    </location>
</feature>
<dbReference type="GO" id="GO:0030288">
    <property type="term" value="C:outer membrane-bounded periplasmic space"/>
    <property type="evidence" value="ECO:0007669"/>
    <property type="project" value="TreeGrafter"/>
</dbReference>
<evidence type="ECO:0000256" key="1">
    <source>
        <dbReference type="ARBA" id="ARBA00022475"/>
    </source>
</evidence>
<dbReference type="OrthoDB" id="9766909at2"/>
<dbReference type="GO" id="GO:0006508">
    <property type="term" value="P:proteolysis"/>
    <property type="evidence" value="ECO:0007669"/>
    <property type="project" value="UniProtKB-KW"/>
</dbReference>
<keyword evidence="13" id="KW-0961">Cell wall biogenesis/degradation</keyword>
<evidence type="ECO:0000256" key="5">
    <source>
        <dbReference type="ARBA" id="ARBA00022679"/>
    </source>
</evidence>
<evidence type="ECO:0000256" key="13">
    <source>
        <dbReference type="ARBA" id="ARBA00023316"/>
    </source>
</evidence>
<evidence type="ECO:0000256" key="6">
    <source>
        <dbReference type="ARBA" id="ARBA00022692"/>
    </source>
</evidence>
<feature type="compositionally biased region" description="Acidic residues" evidence="16">
    <location>
        <begin position="1000"/>
        <end position="1013"/>
    </location>
</feature>
<evidence type="ECO:0000259" key="18">
    <source>
        <dbReference type="Pfam" id="PF00905"/>
    </source>
</evidence>
<gene>
    <name evidence="20" type="ORF">SAMN05216238_102425</name>
</gene>
<evidence type="ECO:0000256" key="14">
    <source>
        <dbReference type="ARBA" id="ARBA00034000"/>
    </source>
</evidence>
<evidence type="ECO:0000256" key="12">
    <source>
        <dbReference type="ARBA" id="ARBA00023268"/>
    </source>
</evidence>
<feature type="compositionally biased region" description="Polar residues" evidence="16">
    <location>
        <begin position="902"/>
        <end position="912"/>
    </location>
</feature>
<evidence type="ECO:0000256" key="7">
    <source>
        <dbReference type="ARBA" id="ARBA00022801"/>
    </source>
</evidence>
<keyword evidence="2" id="KW-0121">Carboxypeptidase</keyword>
<dbReference type="Gene3D" id="2.60.40.10">
    <property type="entry name" value="Immunoglobulins"/>
    <property type="match status" value="1"/>
</dbReference>
<evidence type="ECO:0000313" key="20">
    <source>
        <dbReference type="EMBL" id="SFD61484.1"/>
    </source>
</evidence>
<dbReference type="EMBL" id="FOMR01000002">
    <property type="protein sequence ID" value="SFD61484.1"/>
    <property type="molecule type" value="Genomic_DNA"/>
</dbReference>
<evidence type="ECO:0000256" key="15">
    <source>
        <dbReference type="ARBA" id="ARBA00049902"/>
    </source>
</evidence>
<evidence type="ECO:0000256" key="10">
    <source>
        <dbReference type="ARBA" id="ARBA00022989"/>
    </source>
</evidence>
<name>A0A1I1TSJ3_9BACI</name>
<feature type="transmembrane region" description="Helical" evidence="17">
    <location>
        <begin position="49"/>
        <end position="77"/>
    </location>
</feature>
<feature type="compositionally biased region" description="Low complexity" evidence="16">
    <location>
        <begin position="985"/>
        <end position="999"/>
    </location>
</feature>
<dbReference type="Gene3D" id="3.40.710.10">
    <property type="entry name" value="DD-peptidase/beta-lactamase superfamily"/>
    <property type="match status" value="1"/>
</dbReference>
<dbReference type="GO" id="GO:0008955">
    <property type="term" value="F:peptidoglycan glycosyltransferase activity"/>
    <property type="evidence" value="ECO:0007669"/>
    <property type="project" value="UniProtKB-EC"/>
</dbReference>
<dbReference type="Pfam" id="PF00905">
    <property type="entry name" value="Transpeptidase"/>
    <property type="match status" value="1"/>
</dbReference>
<dbReference type="InterPro" id="IPR050396">
    <property type="entry name" value="Glycosyltr_51/Transpeptidase"/>
</dbReference>
<dbReference type="InterPro" id="IPR012338">
    <property type="entry name" value="Beta-lactam/transpept-like"/>
</dbReference>
<dbReference type="GO" id="GO:0009252">
    <property type="term" value="P:peptidoglycan biosynthetic process"/>
    <property type="evidence" value="ECO:0007669"/>
    <property type="project" value="UniProtKB-KW"/>
</dbReference>